<accession>A0A448X6P7</accession>
<dbReference type="AlphaFoldDB" id="A0A448X6P7"/>
<evidence type="ECO:0000313" key="2">
    <source>
        <dbReference type="Proteomes" id="UP000784294"/>
    </source>
</evidence>
<reference evidence="1" key="1">
    <citation type="submission" date="2018-11" db="EMBL/GenBank/DDBJ databases">
        <authorList>
            <consortium name="Pathogen Informatics"/>
        </authorList>
    </citation>
    <scope>NUCLEOTIDE SEQUENCE</scope>
</reference>
<sequence length="43" mass="4714">MSFGCPQKGVTGFPGFEVTNIGIVSGKSYTRTRLLLKCIKKCF</sequence>
<evidence type="ECO:0000313" key="1">
    <source>
        <dbReference type="EMBL" id="VEL29465.1"/>
    </source>
</evidence>
<proteinExistence type="predicted"/>
<comment type="caution">
    <text evidence="1">The sequence shown here is derived from an EMBL/GenBank/DDBJ whole genome shotgun (WGS) entry which is preliminary data.</text>
</comment>
<protein>
    <submittedName>
        <fullName evidence="1">Uncharacterized protein</fullName>
    </submittedName>
</protein>
<keyword evidence="2" id="KW-1185">Reference proteome</keyword>
<organism evidence="1 2">
    <name type="scientific">Protopolystoma xenopodis</name>
    <dbReference type="NCBI Taxonomy" id="117903"/>
    <lineage>
        <taxon>Eukaryota</taxon>
        <taxon>Metazoa</taxon>
        <taxon>Spiralia</taxon>
        <taxon>Lophotrochozoa</taxon>
        <taxon>Platyhelminthes</taxon>
        <taxon>Monogenea</taxon>
        <taxon>Polyopisthocotylea</taxon>
        <taxon>Polystomatidea</taxon>
        <taxon>Polystomatidae</taxon>
        <taxon>Protopolystoma</taxon>
    </lineage>
</organism>
<dbReference type="EMBL" id="CAAALY010103410">
    <property type="protein sequence ID" value="VEL29465.1"/>
    <property type="molecule type" value="Genomic_DNA"/>
</dbReference>
<dbReference type="Proteomes" id="UP000784294">
    <property type="component" value="Unassembled WGS sequence"/>
</dbReference>
<gene>
    <name evidence="1" type="ORF">PXEA_LOCUS22905</name>
</gene>
<name>A0A448X6P7_9PLAT</name>